<dbReference type="Proteomes" id="UP000271464">
    <property type="component" value="Unassembled WGS sequence"/>
</dbReference>
<evidence type="ECO:0000256" key="2">
    <source>
        <dbReference type="ARBA" id="ARBA00022578"/>
    </source>
</evidence>
<protein>
    <recommendedName>
        <fullName evidence="9">Transposase</fullName>
    </recommendedName>
</protein>
<evidence type="ECO:0000256" key="1">
    <source>
        <dbReference type="ARBA" id="ARBA00008761"/>
    </source>
</evidence>
<evidence type="ECO:0000313" key="8">
    <source>
        <dbReference type="Proteomes" id="UP000271464"/>
    </source>
</evidence>
<dbReference type="InterPro" id="IPR010095">
    <property type="entry name" value="Cas12f1-like_TNB"/>
</dbReference>
<dbReference type="NCBIfam" id="NF040570">
    <property type="entry name" value="guided_TnpB"/>
    <property type="match status" value="1"/>
</dbReference>
<keyword evidence="3" id="KW-0238">DNA-binding</keyword>
<feature type="domain" description="Probable transposase IS891/IS1136/IS1341" evidence="5">
    <location>
        <begin position="12"/>
        <end position="123"/>
    </location>
</feature>
<evidence type="ECO:0000256" key="3">
    <source>
        <dbReference type="ARBA" id="ARBA00023125"/>
    </source>
</evidence>
<keyword evidence="4" id="KW-0233">DNA recombination</keyword>
<keyword evidence="2" id="KW-0815">Transposition</keyword>
<evidence type="ECO:0000313" key="7">
    <source>
        <dbReference type="EMBL" id="VBA32163.1"/>
    </source>
</evidence>
<dbReference type="InterPro" id="IPR001959">
    <property type="entry name" value="Transposase"/>
</dbReference>
<gene>
    <name evidence="7" type="ORF">LAUMK4_05692</name>
</gene>
<organism evidence="7 8">
    <name type="scientific">Mycobacterium persicum</name>
    <dbReference type="NCBI Taxonomy" id="1487726"/>
    <lineage>
        <taxon>Bacteria</taxon>
        <taxon>Bacillati</taxon>
        <taxon>Actinomycetota</taxon>
        <taxon>Actinomycetes</taxon>
        <taxon>Mycobacteriales</taxon>
        <taxon>Mycobacteriaceae</taxon>
        <taxon>Mycobacterium</taxon>
    </lineage>
</organism>
<comment type="caution">
    <text evidence="7">The sequence shown here is derived from an EMBL/GenBank/DDBJ whole genome shotgun (WGS) entry which is preliminary data.</text>
</comment>
<sequence>MFVNEPLPVAGKVPTGEVISLDRGVVHTAADDRGRFYDTPDTAALDKQRKFHQRRMAKSKLVAPRQGRRFWESKRYQAHNAAAAGLAAKQARLREDFAHKLSTQLVREHDFIGIEKPSLHRMTRRGKGKGAAAKRGLNRVLQRAALGRVATCIEYKAELGGVTVVEVPAAYTSQRCHQCGHTCKENHESQAVFRCLSCAWTGNADTNAAV</sequence>
<dbReference type="EMBL" id="UPHM01000151">
    <property type="protein sequence ID" value="VBA32163.1"/>
    <property type="molecule type" value="Genomic_DNA"/>
</dbReference>
<reference evidence="7 8" key="1">
    <citation type="submission" date="2018-09" db="EMBL/GenBank/DDBJ databases">
        <authorList>
            <person name="Tagini F."/>
        </authorList>
    </citation>
    <scope>NUCLEOTIDE SEQUENCE [LARGE SCALE GENOMIC DNA]</scope>
    <source>
        <strain evidence="7 8">MK4</strain>
    </source>
</reference>
<evidence type="ECO:0000256" key="4">
    <source>
        <dbReference type="ARBA" id="ARBA00023172"/>
    </source>
</evidence>
<dbReference type="NCBIfam" id="TIGR01766">
    <property type="entry name" value="IS200/IS605 family accessory protein TnpB-like domain"/>
    <property type="match status" value="1"/>
</dbReference>
<keyword evidence="8" id="KW-1185">Reference proteome</keyword>
<name>A0ABY6RS54_9MYCO</name>
<feature type="domain" description="Cas12f1-like TNB" evidence="6">
    <location>
        <begin position="148"/>
        <end position="210"/>
    </location>
</feature>
<dbReference type="Pfam" id="PF01385">
    <property type="entry name" value="OrfB_IS605"/>
    <property type="match status" value="1"/>
</dbReference>
<dbReference type="Pfam" id="PF07282">
    <property type="entry name" value="Cas12f1-like_TNB"/>
    <property type="match status" value="1"/>
</dbReference>
<accession>A0ABY6RS54</accession>
<evidence type="ECO:0008006" key="9">
    <source>
        <dbReference type="Google" id="ProtNLM"/>
    </source>
</evidence>
<comment type="similarity">
    <text evidence="1">In the C-terminal section; belongs to the transposase 35 family.</text>
</comment>
<proteinExistence type="inferred from homology"/>
<evidence type="ECO:0000259" key="5">
    <source>
        <dbReference type="Pfam" id="PF01385"/>
    </source>
</evidence>
<evidence type="ECO:0000259" key="6">
    <source>
        <dbReference type="Pfam" id="PF07282"/>
    </source>
</evidence>